<dbReference type="OrthoDB" id="9765195at2"/>
<dbReference type="PROSITE" id="PS00653">
    <property type="entry name" value="GLYCOSYL_HYDROL_F1_2"/>
    <property type="match status" value="1"/>
</dbReference>
<comment type="similarity">
    <text evidence="1 4">Belongs to the glycosyl hydrolase 1 family.</text>
</comment>
<dbReference type="RefSeq" id="WP_090927805.1">
    <property type="nucleotide sequence ID" value="NZ_FOTY01000025.1"/>
</dbReference>
<evidence type="ECO:0000313" key="5">
    <source>
        <dbReference type="EMBL" id="SFM25545.1"/>
    </source>
</evidence>
<protein>
    <submittedName>
        <fullName evidence="5">6-phospho-beta-glucosidase</fullName>
    </submittedName>
</protein>
<gene>
    <name evidence="5" type="ORF">SAMN04488054_1254</name>
</gene>
<evidence type="ECO:0000256" key="1">
    <source>
        <dbReference type="ARBA" id="ARBA00010838"/>
    </source>
</evidence>
<evidence type="ECO:0000256" key="3">
    <source>
        <dbReference type="ARBA" id="ARBA00023295"/>
    </source>
</evidence>
<dbReference type="InterPro" id="IPR017853">
    <property type="entry name" value="GH"/>
</dbReference>
<dbReference type="PANTHER" id="PTHR10353:SF122">
    <property type="entry name" value="6-PHOSPHO-BETA-GLUCOSIDASE ASCB-RELATED"/>
    <property type="match status" value="1"/>
</dbReference>
<dbReference type="NCBIfam" id="NF007158">
    <property type="entry name" value="PRK09593.1"/>
    <property type="match status" value="1"/>
</dbReference>
<dbReference type="Gene3D" id="3.20.20.80">
    <property type="entry name" value="Glycosidases"/>
    <property type="match status" value="1"/>
</dbReference>
<dbReference type="SUPFAM" id="SSF51445">
    <property type="entry name" value="(Trans)glycosidases"/>
    <property type="match status" value="1"/>
</dbReference>
<dbReference type="Proteomes" id="UP000199668">
    <property type="component" value="Unassembled WGS sequence"/>
</dbReference>
<dbReference type="GO" id="GO:0008422">
    <property type="term" value="F:beta-glucosidase activity"/>
    <property type="evidence" value="ECO:0007669"/>
    <property type="project" value="TreeGrafter"/>
</dbReference>
<dbReference type="PRINTS" id="PR00131">
    <property type="entry name" value="GLHYDRLASE1"/>
</dbReference>
<keyword evidence="2" id="KW-0378">Hydrolase</keyword>
<organism evidence="5 6">
    <name type="scientific">Salibacterium qingdaonense</name>
    <dbReference type="NCBI Taxonomy" id="266892"/>
    <lineage>
        <taxon>Bacteria</taxon>
        <taxon>Bacillati</taxon>
        <taxon>Bacillota</taxon>
        <taxon>Bacilli</taxon>
        <taxon>Bacillales</taxon>
        <taxon>Bacillaceae</taxon>
    </lineage>
</organism>
<dbReference type="STRING" id="266892.SAMN04488054_1254"/>
<dbReference type="InterPro" id="IPR001360">
    <property type="entry name" value="Glyco_hydro_1"/>
</dbReference>
<dbReference type="AlphaFoldDB" id="A0A1I4PD71"/>
<dbReference type="GO" id="GO:0016052">
    <property type="term" value="P:carbohydrate catabolic process"/>
    <property type="evidence" value="ECO:0007669"/>
    <property type="project" value="TreeGrafter"/>
</dbReference>
<reference evidence="5 6" key="1">
    <citation type="submission" date="2016-10" db="EMBL/GenBank/DDBJ databases">
        <authorList>
            <person name="de Groot N.N."/>
        </authorList>
    </citation>
    <scope>NUCLEOTIDE SEQUENCE [LARGE SCALE GENOMIC DNA]</scope>
    <source>
        <strain evidence="5 6">CGMCC 1.6134</strain>
    </source>
</reference>
<dbReference type="GO" id="GO:0005829">
    <property type="term" value="C:cytosol"/>
    <property type="evidence" value="ECO:0007669"/>
    <property type="project" value="TreeGrafter"/>
</dbReference>
<dbReference type="FunFam" id="3.20.20.80:FF:000004">
    <property type="entry name" value="Beta-glucosidase 6-phospho-beta-glucosidase"/>
    <property type="match status" value="1"/>
</dbReference>
<accession>A0A1I4PD71</accession>
<name>A0A1I4PD71_9BACI</name>
<keyword evidence="6" id="KW-1185">Reference proteome</keyword>
<dbReference type="EMBL" id="FOTY01000025">
    <property type="protein sequence ID" value="SFM25545.1"/>
    <property type="molecule type" value="Genomic_DNA"/>
</dbReference>
<dbReference type="Pfam" id="PF00232">
    <property type="entry name" value="Glyco_hydro_1"/>
    <property type="match status" value="1"/>
</dbReference>
<dbReference type="PANTHER" id="PTHR10353">
    <property type="entry name" value="GLYCOSYL HYDROLASE"/>
    <property type="match status" value="1"/>
</dbReference>
<keyword evidence="3" id="KW-0326">Glycosidase</keyword>
<evidence type="ECO:0000313" key="6">
    <source>
        <dbReference type="Proteomes" id="UP000199668"/>
    </source>
</evidence>
<dbReference type="NCBIfam" id="NF007356">
    <property type="entry name" value="PRK09852.1"/>
    <property type="match status" value="1"/>
</dbReference>
<evidence type="ECO:0000256" key="4">
    <source>
        <dbReference type="RuleBase" id="RU003690"/>
    </source>
</evidence>
<proteinExistence type="inferred from homology"/>
<evidence type="ECO:0000256" key="2">
    <source>
        <dbReference type="ARBA" id="ARBA00022801"/>
    </source>
</evidence>
<dbReference type="InterPro" id="IPR033132">
    <property type="entry name" value="GH_1_N_CS"/>
</dbReference>
<sequence length="484" mass="55481">MSRSSFPEGFLWGGATAANQVEGAYQEGGKGRNLADVLPGGQARLRLLTEPGFDFEMDRDTYTYPNHEAIDFYHRYKEDIALFAEMGFNVYRMSIAWSRIFPNGDEEEPNEEGLAFYDRVFDELHKYGIEPLVTISHYETPLHLIKEYGGWKNRKLVDLFERYVTVLFNRYKDKVKYWLTFNEINGAVHFPLFGLGFSATSEETRLQESFQGLHHQFVASARAVQLGHDIIPDSRIGCMLLYAPTYAYDSNPENVMHALEEGRIFNFLCGDVQIRGEYPSYSTRYFEENGIDIEMKEGDLETIAEGTVDFISLSYYMSKTEKKEKSEEELSSGNLLQGVKNPFLAASDWGWEIDPTGLRIALNELYDRYQLPLMVVENGLGAYDKLEEDGSIQDDYRIDYLKNHIQAMKEAVRDGVDLIGYTAWGCIDLVSASSGQYAKRYGFIYVDKHDDGSGTLERRRKKSFYWYQEVIRTNGDNLQGPSGD</sequence>